<protein>
    <recommendedName>
        <fullName evidence="10">PHD-type domain-containing protein</fullName>
    </recommendedName>
</protein>
<feature type="compositionally biased region" description="Polar residues" evidence="5">
    <location>
        <begin position="1057"/>
        <end position="1067"/>
    </location>
</feature>
<dbReference type="GO" id="GO:0003677">
    <property type="term" value="F:DNA binding"/>
    <property type="evidence" value="ECO:0007669"/>
    <property type="project" value="InterPro"/>
</dbReference>
<dbReference type="PROSITE" id="PS01359">
    <property type="entry name" value="ZF_PHD_1"/>
    <property type="match status" value="2"/>
</dbReference>
<keyword evidence="9" id="KW-1185">Reference proteome</keyword>
<dbReference type="CDD" id="cd15492">
    <property type="entry name" value="PHD_BRPF_JADE_like"/>
    <property type="match status" value="2"/>
</dbReference>
<dbReference type="InterPro" id="IPR019787">
    <property type="entry name" value="Znf_PHD-finger"/>
</dbReference>
<comment type="caution">
    <text evidence="8">The sequence shown here is derived from an EMBL/GenBank/DDBJ whole genome shotgun (WGS) entry which is preliminary data.</text>
</comment>
<feature type="compositionally biased region" description="Polar residues" evidence="5">
    <location>
        <begin position="1423"/>
        <end position="1439"/>
    </location>
</feature>
<feature type="domain" description="PHD-type" evidence="7">
    <location>
        <begin position="2016"/>
        <end position="2128"/>
    </location>
</feature>
<dbReference type="Gramene" id="GBG76563">
    <property type="protein sequence ID" value="GBG76563"/>
    <property type="gene ID" value="CBR_g22311"/>
</dbReference>
<dbReference type="Pfam" id="PF13832">
    <property type="entry name" value="zf-HC5HC2H_2"/>
    <property type="match status" value="2"/>
</dbReference>
<feature type="compositionally biased region" description="Basic residues" evidence="5">
    <location>
        <begin position="85"/>
        <end position="100"/>
    </location>
</feature>
<keyword evidence="2 4" id="KW-0863">Zinc-finger</keyword>
<dbReference type="PROSITE" id="PS51805">
    <property type="entry name" value="EPHD"/>
    <property type="match status" value="2"/>
</dbReference>
<dbReference type="InterPro" id="IPR011011">
    <property type="entry name" value="Znf_FYVE_PHD"/>
</dbReference>
<feature type="region of interest" description="Disordered" evidence="5">
    <location>
        <begin position="616"/>
        <end position="669"/>
    </location>
</feature>
<feature type="compositionally biased region" description="Polar residues" evidence="5">
    <location>
        <begin position="509"/>
        <end position="525"/>
    </location>
</feature>
<feature type="compositionally biased region" description="Polar residues" evidence="5">
    <location>
        <begin position="476"/>
        <end position="500"/>
    </location>
</feature>
<evidence type="ECO:0000256" key="2">
    <source>
        <dbReference type="ARBA" id="ARBA00022771"/>
    </source>
</evidence>
<feature type="region of interest" description="Disordered" evidence="5">
    <location>
        <begin position="2488"/>
        <end position="2542"/>
    </location>
</feature>
<feature type="domain" description="PHD-type" evidence="6">
    <location>
        <begin position="1944"/>
        <end position="1996"/>
    </location>
</feature>
<evidence type="ECO:0000313" key="9">
    <source>
        <dbReference type="Proteomes" id="UP000265515"/>
    </source>
</evidence>
<feature type="region of interest" description="Disordered" evidence="5">
    <location>
        <begin position="568"/>
        <end position="602"/>
    </location>
</feature>
<dbReference type="OrthoDB" id="20839at2759"/>
<proteinExistence type="predicted"/>
<dbReference type="EMBL" id="BFEA01000247">
    <property type="protein sequence ID" value="GBG76563.1"/>
    <property type="molecule type" value="Genomic_DNA"/>
</dbReference>
<dbReference type="InterPro" id="IPR019786">
    <property type="entry name" value="Zinc_finger_PHD-type_CS"/>
</dbReference>
<dbReference type="STRING" id="69332.A0A388L2Y3"/>
<dbReference type="Gene3D" id="1.10.260.40">
    <property type="entry name" value="lambda repressor-like DNA-binding domains"/>
    <property type="match status" value="1"/>
</dbReference>
<dbReference type="PANTHER" id="PTHR13793:SF107">
    <property type="entry name" value="BROMODOMAIN-CONTAINING PROTEIN HOMOLOG"/>
    <property type="match status" value="1"/>
</dbReference>
<feature type="compositionally biased region" description="Polar residues" evidence="5">
    <location>
        <begin position="1010"/>
        <end position="1025"/>
    </location>
</feature>
<feature type="compositionally biased region" description="Basic and acidic residues" evidence="5">
    <location>
        <begin position="1092"/>
        <end position="1117"/>
    </location>
</feature>
<dbReference type="Proteomes" id="UP000265515">
    <property type="component" value="Unassembled WGS sequence"/>
</dbReference>
<feature type="compositionally biased region" description="Basic and acidic residues" evidence="5">
    <location>
        <begin position="1819"/>
        <end position="1828"/>
    </location>
</feature>
<dbReference type="InterPro" id="IPR034732">
    <property type="entry name" value="EPHD"/>
</dbReference>
<feature type="compositionally biased region" description="Polar residues" evidence="5">
    <location>
        <begin position="1836"/>
        <end position="1854"/>
    </location>
</feature>
<dbReference type="SUPFAM" id="SSF47413">
    <property type="entry name" value="lambda repressor-like DNA-binding domains"/>
    <property type="match status" value="1"/>
</dbReference>
<dbReference type="InterPro" id="IPR001965">
    <property type="entry name" value="Znf_PHD"/>
</dbReference>
<evidence type="ECO:0008006" key="10">
    <source>
        <dbReference type="Google" id="ProtNLM"/>
    </source>
</evidence>
<feature type="region of interest" description="Disordered" evidence="5">
    <location>
        <begin position="476"/>
        <end position="554"/>
    </location>
</feature>
<feature type="compositionally biased region" description="Basic residues" evidence="5">
    <location>
        <begin position="2517"/>
        <end position="2526"/>
    </location>
</feature>
<evidence type="ECO:0000313" key="8">
    <source>
        <dbReference type="EMBL" id="GBG76563.1"/>
    </source>
</evidence>
<sequence>MAMRFPMGGGAEGGNSRDSGRAPGAFGIQDVYNRVLEALLSAEASSSKEQNAGIEKVDALTQLPRVGLIAGRVSTSSGGSDRSGKKNQKQRPRGKAFGKSKSREVVVAISKRAVPSDRTAASAGAGGAVEPTTAAVCGAGAGSGALALLEGLTSHQPQSQGLSHHPPPPLSQSFWGYVSDYFRDVSVEDIELLQPPPNPLFDPAFTIPPAGQHYTEVWAKEDAEQEQEEAGKQLANKVKRKLLSASPVSKKRKIAGGGTGGGGAGFPAAATPTSAAAVVTTVLSPLEDDTDDVCHVCYGGESEEANQIIFCDNCNVPVHQDCYGVQEVPEGPWLCSGCLVADGGAAPGCVLCPKVGGAVKPVVDASADHRGGGGESRSKKKYAHLFCAQWVPETYIEDPKIREPVRNVEAISKERWKLLCVICKEKHGACIQCSHGMCATAFHPLCAREARYRMEVSSRADVDEVELRAFCQKHSSLRNSKGPQGANTNASLAARSQQQVGEKVEEGCPQTTEGPVGTTSASPQVATGAATAAVSPPLPDPGSANEGSASAGCCVSHDEAQDGLVVPDAGAGTAEGARSGAGEVAPQQSEQSNEKLAEQGGWEKEAKGIQVCEQREKGDGGVSATGEGRDAPSAVDRGDSYEVNGTADGVGVESSALGTASGCPEVPGSPSGYDPWMERGERGVQASETTKPDDGANSQYGAVANPTRDPLEGEGPATADGTGAGEPCVWNAAPADQTVPDPVASRVLDACDTNELVKLLKRVMHITRITQTLVAHQSGVSQSTLSTFLQGRPRTSHTVNNKVRDWLSRHLTAQQDEDANLVWACSLETMASKVGKGKDGKGREGLAEVGSNRKPEGRRSRAGLSDQLGTVLPGSFRSTDKKSKGKVIGKKGGEGDDPTLRGGDGSTSVLEQSECAVNGLEAIPAQNCASQAGEGKAAVPVPPGVDRELAVAASTAPIVASNGRPSVQKVRIVRNARGGLAINPVVNACVDETNSLTDDRVEGIRENAEQGRSNVFVESSTNSQAEGDPTPGWEEPVVATVDILDADAASEDRRQRATNCEASTSGSEEPYRSCSANGGGQSSTHNAYGLHSLKEKTHSGVEVRRSKGFREPRRNQGEDTNSQGVLEVIGAAEMTKNSLGSGSGVACAGDPSSPQRENKLLLRVSLPSLANARRSRNVSGDTAGDPTSEGLKAVRPRVSVSAAALKVEDSGQSEVKAEPKPVVKAEPKLELLKAEMKPELKPVLKPELKLELKPEVTPELKMVEVGDYEDTKGNSRSRIDVADSVSQVEDKDRVEHCPGLSETDGKLDKNAKAQRSPCGNGDVRRSCEDAEEQGSKCRGRPPTTDAGVNVKHSAQQVGGCSERTVVKVEVENTGSVCSDRELSGSDCAHRLKASELEASQNGKRWWNNGDSGLRSMGSKDRSSQGQSRVCQGDGFQSQVMEGVGDSKGERISIPRVSVSVEEEGADARLMCVSETERGGSPPGSPMPTSALTLPSGNEDDAPLHTEAGLSGADQVQRIPEGHVIHMYTHILLESLKPPVWPAWTDSPLGTPVTEVCEADCEVASRGGQRTVEEANAAAVEGEFSPKYSLLEGNGEVEFSVTLPPPVVPPRSIFHPSRQVGIPSGRCNVCVLHKCENCGAESAPVGCLKRAKSSSGCPPGDAFSANDVPLLQAAQDSGYPMKARCVGLVVGADLGEVDHDMAEDDSLAKQLEKLDIAHHRGLLDAAPEDEIVGEMLILQNQLLLSMRANRVRCERLLRLILPALPEQLRAAQEHARNKSLVNQYLLQMREIKKQGRKEKREKEAQAHLAAVTAAVVASPRLRDARREPVEQEEETVKTPSSVATPSSQNPSLQNPHSVTALALQAWPASPSPGAAPSHGTSPNHMSFPQHSAAVPKLLKPPLPRPPRVSTAVPTVVATAALGPSVRTDVKPVYDMLPSSKRDDAEAVCAVCGNRDSEAANSIIFCDRCGVAVHPKCYGGMGELPAAGIWLCQPCAEQRRLYGDTPPAECADGRSGPGVQCALCPGRTGAFKRSTDNRWVHVFCAQWMPETSVGRQQTAMVEGLKEVTSERFNLLCQLCKEHHGACLRCNFGHCHGAFHPSCARNSGLFMSLKVCPGGRTLLRAYCQRHSPVQRVKVQSKIRGGPEDMAVLKKIRVEFERLRLICERVVRREKLKREMLQCRADVYAAQLAVAVEQGASNPVVMTSWNAIQDQQHWHQIPPPQYQHYAYATAAQEQPQFFYTHQQEYAQTHVQQQHLHQHHHQQQPQQQHALVSPVRMLPQATPVGHLSSPWHQTLSAVPVDEPPHKRSKHRREFCGTRSNHPNHPELAMLRPHTRQFHQDGGHPGSWGALTTSVVTEAGDPGGATLASPTTASTLTLPLMWKQYAASASSGIPVVTADSGLCTISTPTGMVHRVSEQNEDVTTVVCLPGRPGVTPEALAVTRTVPVAGIVMPGLRQNMQQEVIQALPQALSPGVTQMVPHVIPQSITHVVQQHTHPLATRLGSGDSRQKRSHHDKDKRAGRKHKKKEKGMSERLMTPSEANAQNSRLPKGYIYMPVASLLQPMKTGAPVVTVVPTTSSMDTHHQLPQHHPHAFPRQTH</sequence>
<gene>
    <name evidence="8" type="ORF">CBR_g22311</name>
</gene>
<evidence type="ECO:0000256" key="4">
    <source>
        <dbReference type="PROSITE-ProRule" id="PRU00146"/>
    </source>
</evidence>
<evidence type="ECO:0000256" key="3">
    <source>
        <dbReference type="ARBA" id="ARBA00022833"/>
    </source>
</evidence>
<feature type="region of interest" description="Disordered" evidence="5">
    <location>
        <begin position="1402"/>
        <end position="1447"/>
    </location>
</feature>
<feature type="compositionally biased region" description="Low complexity" evidence="5">
    <location>
        <begin position="1866"/>
        <end position="1881"/>
    </location>
</feature>
<organism evidence="8 9">
    <name type="scientific">Chara braunii</name>
    <name type="common">Braun's stonewort</name>
    <dbReference type="NCBI Taxonomy" id="69332"/>
    <lineage>
        <taxon>Eukaryota</taxon>
        <taxon>Viridiplantae</taxon>
        <taxon>Streptophyta</taxon>
        <taxon>Charophyceae</taxon>
        <taxon>Charales</taxon>
        <taxon>Characeae</taxon>
        <taxon>Chara</taxon>
    </lineage>
</organism>
<dbReference type="InterPro" id="IPR013083">
    <property type="entry name" value="Znf_RING/FYVE/PHD"/>
</dbReference>
<dbReference type="InterPro" id="IPR050701">
    <property type="entry name" value="Histone_Mod_Regulator"/>
</dbReference>
<reference evidence="8 9" key="1">
    <citation type="journal article" date="2018" name="Cell">
        <title>The Chara Genome: Secondary Complexity and Implications for Plant Terrestrialization.</title>
        <authorList>
            <person name="Nishiyama T."/>
            <person name="Sakayama H."/>
            <person name="Vries J.D."/>
            <person name="Buschmann H."/>
            <person name="Saint-Marcoux D."/>
            <person name="Ullrich K.K."/>
            <person name="Haas F.B."/>
            <person name="Vanderstraeten L."/>
            <person name="Becker D."/>
            <person name="Lang D."/>
            <person name="Vosolsobe S."/>
            <person name="Rombauts S."/>
            <person name="Wilhelmsson P.K.I."/>
            <person name="Janitza P."/>
            <person name="Kern R."/>
            <person name="Heyl A."/>
            <person name="Rumpler F."/>
            <person name="Villalobos L.I.A.C."/>
            <person name="Clay J.M."/>
            <person name="Skokan R."/>
            <person name="Toyoda A."/>
            <person name="Suzuki Y."/>
            <person name="Kagoshima H."/>
            <person name="Schijlen E."/>
            <person name="Tajeshwar N."/>
            <person name="Catarino B."/>
            <person name="Hetherington A.J."/>
            <person name="Saltykova A."/>
            <person name="Bonnot C."/>
            <person name="Breuninger H."/>
            <person name="Symeonidi A."/>
            <person name="Radhakrishnan G.V."/>
            <person name="Van Nieuwerburgh F."/>
            <person name="Deforce D."/>
            <person name="Chang C."/>
            <person name="Karol K.G."/>
            <person name="Hedrich R."/>
            <person name="Ulvskov P."/>
            <person name="Glockner G."/>
            <person name="Delwiche C.F."/>
            <person name="Petrasek J."/>
            <person name="Van de Peer Y."/>
            <person name="Friml J."/>
            <person name="Beilby M."/>
            <person name="Dolan L."/>
            <person name="Kohara Y."/>
            <person name="Sugano S."/>
            <person name="Fujiyama A."/>
            <person name="Delaux P.-M."/>
            <person name="Quint M."/>
            <person name="TheiBen G."/>
            <person name="Hagemann M."/>
            <person name="Harholt J."/>
            <person name="Dunand C."/>
            <person name="Zachgo S."/>
            <person name="Langdale J."/>
            <person name="Maumus F."/>
            <person name="Straeten D.V.D."/>
            <person name="Gould S.B."/>
            <person name="Rensing S.A."/>
        </authorList>
    </citation>
    <scope>NUCLEOTIDE SEQUENCE [LARGE SCALE GENOMIC DNA]</scope>
    <source>
        <strain evidence="8 9">S276</strain>
    </source>
</reference>
<feature type="compositionally biased region" description="Basic and acidic residues" evidence="5">
    <location>
        <begin position="1267"/>
        <end position="1281"/>
    </location>
</feature>
<feature type="region of interest" description="Disordered" evidence="5">
    <location>
        <begin position="1008"/>
        <end position="1035"/>
    </location>
</feature>
<dbReference type="SMART" id="SM00249">
    <property type="entry name" value="PHD"/>
    <property type="match status" value="4"/>
</dbReference>
<dbReference type="Gene3D" id="3.30.40.10">
    <property type="entry name" value="Zinc/RING finger domain, C3HC4 (zinc finger)"/>
    <property type="match status" value="4"/>
</dbReference>
<feature type="region of interest" description="Disordered" evidence="5">
    <location>
        <begin position="682"/>
        <end position="723"/>
    </location>
</feature>
<feature type="domain" description="PHD-type" evidence="6">
    <location>
        <begin position="291"/>
        <end position="341"/>
    </location>
</feature>
<evidence type="ECO:0000256" key="5">
    <source>
        <dbReference type="SAM" id="MobiDB-lite"/>
    </source>
</evidence>
<feature type="region of interest" description="Disordered" evidence="5">
    <location>
        <begin position="1818"/>
        <end position="1854"/>
    </location>
</feature>
<dbReference type="InterPro" id="IPR010982">
    <property type="entry name" value="Lambda_DNA-bd_dom_sf"/>
</dbReference>
<accession>A0A388L2Y3</accession>
<evidence type="ECO:0000259" key="6">
    <source>
        <dbReference type="PROSITE" id="PS50016"/>
    </source>
</evidence>
<keyword evidence="3" id="KW-0862">Zinc</keyword>
<feature type="region of interest" description="Disordered" evidence="5">
    <location>
        <begin position="833"/>
        <end position="907"/>
    </location>
</feature>
<feature type="region of interest" description="Disordered" evidence="5">
    <location>
        <begin position="1866"/>
        <end position="1887"/>
    </location>
</feature>
<keyword evidence="1" id="KW-0479">Metal-binding</keyword>
<dbReference type="GO" id="GO:0008270">
    <property type="term" value="F:zinc ion binding"/>
    <property type="evidence" value="ECO:0007669"/>
    <property type="project" value="UniProtKB-KW"/>
</dbReference>
<feature type="region of interest" description="Disordered" evidence="5">
    <location>
        <begin position="1267"/>
        <end position="1348"/>
    </location>
</feature>
<feature type="domain" description="PHD-type" evidence="7">
    <location>
        <begin position="346"/>
        <end position="475"/>
    </location>
</feature>
<feature type="region of interest" description="Disordered" evidence="5">
    <location>
        <begin position="2296"/>
        <end position="2324"/>
    </location>
</feature>
<feature type="region of interest" description="Disordered" evidence="5">
    <location>
        <begin position="2577"/>
        <end position="2597"/>
    </location>
</feature>
<feature type="compositionally biased region" description="Basic and acidic residues" evidence="5">
    <location>
        <begin position="836"/>
        <end position="859"/>
    </location>
</feature>
<dbReference type="SUPFAM" id="SSF57903">
    <property type="entry name" value="FYVE/PHD zinc finger"/>
    <property type="match status" value="2"/>
</dbReference>
<feature type="region of interest" description="Disordered" evidence="5">
    <location>
        <begin position="70"/>
        <end position="101"/>
    </location>
</feature>
<dbReference type="GO" id="GO:0006357">
    <property type="term" value="P:regulation of transcription by RNA polymerase II"/>
    <property type="evidence" value="ECO:0007669"/>
    <property type="project" value="TreeGrafter"/>
</dbReference>
<feature type="region of interest" description="Disordered" evidence="5">
    <location>
        <begin position="1"/>
        <end position="24"/>
    </location>
</feature>
<dbReference type="PANTHER" id="PTHR13793">
    <property type="entry name" value="PHD FINGER PROTEINS"/>
    <property type="match status" value="1"/>
</dbReference>
<dbReference type="CDD" id="cd15571">
    <property type="entry name" value="ePHD"/>
    <property type="match status" value="1"/>
</dbReference>
<feature type="region of interest" description="Disordered" evidence="5">
    <location>
        <begin position="1474"/>
        <end position="1506"/>
    </location>
</feature>
<feature type="compositionally biased region" description="Basic and acidic residues" evidence="5">
    <location>
        <begin position="592"/>
        <end position="602"/>
    </location>
</feature>
<evidence type="ECO:0000256" key="1">
    <source>
        <dbReference type="ARBA" id="ARBA00022723"/>
    </source>
</evidence>
<feature type="region of interest" description="Disordered" evidence="5">
    <location>
        <begin position="1048"/>
        <end position="1125"/>
    </location>
</feature>
<feature type="compositionally biased region" description="Basic residues" evidence="5">
    <location>
        <begin position="2584"/>
        <end position="2597"/>
    </location>
</feature>
<evidence type="ECO:0000259" key="7">
    <source>
        <dbReference type="PROSITE" id="PS51805"/>
    </source>
</evidence>
<name>A0A388L2Y3_CHABU</name>
<dbReference type="Pfam" id="PF13831">
    <property type="entry name" value="PHD_2"/>
    <property type="match status" value="2"/>
</dbReference>
<dbReference type="PROSITE" id="PS50016">
    <property type="entry name" value="ZF_PHD_2"/>
    <property type="match status" value="2"/>
</dbReference>